<evidence type="ECO:0000256" key="1">
    <source>
        <dbReference type="ARBA" id="ARBA00010641"/>
    </source>
</evidence>
<dbReference type="InterPro" id="IPR007627">
    <property type="entry name" value="RNA_pol_sigma70_r2"/>
</dbReference>
<accession>A0ABP1EKA3</accession>
<feature type="domain" description="RNA polymerase sigma factor 70 region 4 type 2" evidence="6">
    <location>
        <begin position="124"/>
        <end position="175"/>
    </location>
</feature>
<proteinExistence type="inferred from homology"/>
<dbReference type="SUPFAM" id="SSF88659">
    <property type="entry name" value="Sigma3 and sigma4 domains of RNA polymerase sigma factors"/>
    <property type="match status" value="1"/>
</dbReference>
<gene>
    <name evidence="7" type="ORF">T190607A01A_20074</name>
</gene>
<dbReference type="InterPro" id="IPR013325">
    <property type="entry name" value="RNA_pol_sigma_r2"/>
</dbReference>
<dbReference type="Gene3D" id="1.10.1740.10">
    <property type="match status" value="1"/>
</dbReference>
<dbReference type="InterPro" id="IPR014284">
    <property type="entry name" value="RNA_pol_sigma-70_dom"/>
</dbReference>
<dbReference type="Gene3D" id="1.10.10.10">
    <property type="entry name" value="Winged helix-like DNA-binding domain superfamily/Winged helix DNA-binding domain"/>
    <property type="match status" value="1"/>
</dbReference>
<evidence type="ECO:0000313" key="8">
    <source>
        <dbReference type="Proteomes" id="UP001497416"/>
    </source>
</evidence>
<evidence type="ECO:0000256" key="3">
    <source>
        <dbReference type="ARBA" id="ARBA00023082"/>
    </source>
</evidence>
<dbReference type="InterPro" id="IPR039425">
    <property type="entry name" value="RNA_pol_sigma-70-like"/>
</dbReference>
<comment type="caution">
    <text evidence="7">The sequence shown here is derived from an EMBL/GenBank/DDBJ whole genome shotgun (WGS) entry which is preliminary data.</text>
</comment>
<dbReference type="Pfam" id="PF08281">
    <property type="entry name" value="Sigma70_r4_2"/>
    <property type="match status" value="1"/>
</dbReference>
<dbReference type="CDD" id="cd06171">
    <property type="entry name" value="Sigma70_r4"/>
    <property type="match status" value="1"/>
</dbReference>
<dbReference type="PANTHER" id="PTHR43133:SF51">
    <property type="entry name" value="RNA POLYMERASE SIGMA FACTOR"/>
    <property type="match status" value="1"/>
</dbReference>
<dbReference type="InterPro" id="IPR013324">
    <property type="entry name" value="RNA_pol_sigma_r3/r4-like"/>
</dbReference>
<dbReference type="Proteomes" id="UP001497416">
    <property type="component" value="Unassembled WGS sequence"/>
</dbReference>
<protein>
    <submittedName>
        <fullName evidence="7">RNA polymerase sigma-70 factor, ECF subfamily</fullName>
    </submittedName>
</protein>
<dbReference type="EMBL" id="CAXIXY010000004">
    <property type="protein sequence ID" value="CAL2083072.1"/>
    <property type="molecule type" value="Genomic_DNA"/>
</dbReference>
<reference evidence="7 8" key="1">
    <citation type="submission" date="2024-05" db="EMBL/GenBank/DDBJ databases">
        <authorList>
            <person name="Duchaud E."/>
        </authorList>
    </citation>
    <scope>NUCLEOTIDE SEQUENCE [LARGE SCALE GENOMIC DNA]</scope>
    <source>
        <strain evidence="7">Ena-SAMPLE-TAB-13-05-2024-13:56:06:370-140302</strain>
    </source>
</reference>
<dbReference type="RefSeq" id="WP_348711440.1">
    <property type="nucleotide sequence ID" value="NZ_CAXIXY010000004.1"/>
</dbReference>
<keyword evidence="8" id="KW-1185">Reference proteome</keyword>
<evidence type="ECO:0000256" key="4">
    <source>
        <dbReference type="ARBA" id="ARBA00023163"/>
    </source>
</evidence>
<dbReference type="PANTHER" id="PTHR43133">
    <property type="entry name" value="RNA POLYMERASE ECF-TYPE SIGMA FACTO"/>
    <property type="match status" value="1"/>
</dbReference>
<evidence type="ECO:0000259" key="5">
    <source>
        <dbReference type="Pfam" id="PF04542"/>
    </source>
</evidence>
<feature type="domain" description="RNA polymerase sigma-70 region 2" evidence="5">
    <location>
        <begin position="24"/>
        <end position="90"/>
    </location>
</feature>
<evidence type="ECO:0000259" key="6">
    <source>
        <dbReference type="Pfam" id="PF08281"/>
    </source>
</evidence>
<dbReference type="Pfam" id="PF04542">
    <property type="entry name" value="Sigma70_r2"/>
    <property type="match status" value="1"/>
</dbReference>
<name>A0ABP1EKA3_9FLAO</name>
<keyword evidence="3" id="KW-0731">Sigma factor</keyword>
<keyword evidence="4" id="KW-0804">Transcription</keyword>
<evidence type="ECO:0000313" key="7">
    <source>
        <dbReference type="EMBL" id="CAL2083072.1"/>
    </source>
</evidence>
<sequence length="194" mass="22887">MAIINDQTYIEKTLKGDTNAFAFLVNNYKVMVFSLAMKMLKSREEAEEISQDTFIKAYKNLSKFKGDSKFSTWLYKIAYRSCLDSLKKNREKYHTGTIDEITINKINSTDNILEEISRKERAVIIKECLDKLPEEERTILWMFYYDELSLKEILEITDLSESNLKVKLHRARKRLLTVVKNNVEPEIINHYGRK</sequence>
<organism evidence="7 8">
    <name type="scientific">Tenacibaculum platacis</name>
    <dbReference type="NCBI Taxonomy" id="3137852"/>
    <lineage>
        <taxon>Bacteria</taxon>
        <taxon>Pseudomonadati</taxon>
        <taxon>Bacteroidota</taxon>
        <taxon>Flavobacteriia</taxon>
        <taxon>Flavobacteriales</taxon>
        <taxon>Flavobacteriaceae</taxon>
        <taxon>Tenacibaculum</taxon>
    </lineage>
</organism>
<evidence type="ECO:0000256" key="2">
    <source>
        <dbReference type="ARBA" id="ARBA00023015"/>
    </source>
</evidence>
<comment type="similarity">
    <text evidence="1">Belongs to the sigma-70 factor family. ECF subfamily.</text>
</comment>
<keyword evidence="2" id="KW-0805">Transcription regulation</keyword>
<dbReference type="InterPro" id="IPR036388">
    <property type="entry name" value="WH-like_DNA-bd_sf"/>
</dbReference>
<dbReference type="SUPFAM" id="SSF88946">
    <property type="entry name" value="Sigma2 domain of RNA polymerase sigma factors"/>
    <property type="match status" value="1"/>
</dbReference>
<dbReference type="NCBIfam" id="TIGR02937">
    <property type="entry name" value="sigma70-ECF"/>
    <property type="match status" value="1"/>
</dbReference>
<dbReference type="InterPro" id="IPR013249">
    <property type="entry name" value="RNA_pol_sigma70_r4_t2"/>
</dbReference>